<keyword evidence="1" id="KW-0732">Signal</keyword>
<accession>A0A7S4RUC2</accession>
<dbReference type="AlphaFoldDB" id="A0A7S4RUC2"/>
<protein>
    <submittedName>
        <fullName evidence="2">Uncharacterized protein</fullName>
    </submittedName>
</protein>
<gene>
    <name evidence="2" type="ORF">AMON00008_LOCUS40620</name>
</gene>
<sequence>MATSLKGMFALVAAFAAVPCIASEDVQDLDAAAFADDDVCVGASGGNQTQCALNALQRRTATHAMASSKGHPTIRLEMFRAMARKDLRHEFANVDMATPAGVMNYLHTDVVGEHVGDYGGYQPQIGTKERLNGVDIVAGVHAHVKNPDSAIAAVGNYVDFALSAHFITGEATGPAYNWNFGDIVGAQKGDDPRWPYADPWYRYSLSGFCPNLKWNQKKLGAKKAAQLFRDSEKSEHSVGGRRRRRTAGLCMTYSNQFGLPYGEVLRGGLCPNGTLPGKMPNGTAGCVYTYEQPEESSVVNLDELVGITEQKCGDRNCLNWMDFRRHCSSRQFHRKFNYKSRRRYNTVLRTRTCVEYDIHKACAKDCSSRACQKVPAHRRELGLPFWKGRCSAHMNALRSERLAEAFGIVSAGKTHQLQQSPGGETCLSSSSMLCKPNTTEGGMYCTRLWGGVCQPCYVPGTMVEYPKSDEAPMCPWSTFKASGDYRTAPMQPKCASDKPSDLCCLYTSTCNSTLISNVTEDGFAYASSLQDNEAMVAFLTRAVNEVLSKEVEDTERLAKLAYWQWGLSPTGKTLTGVMDFLKKYLFK</sequence>
<name>A0A7S4RUC2_9DINO</name>
<proteinExistence type="predicted"/>
<dbReference type="EMBL" id="HBNR01057737">
    <property type="protein sequence ID" value="CAE4625296.1"/>
    <property type="molecule type" value="Transcribed_RNA"/>
</dbReference>
<organism evidence="2">
    <name type="scientific">Alexandrium monilatum</name>
    <dbReference type="NCBI Taxonomy" id="311494"/>
    <lineage>
        <taxon>Eukaryota</taxon>
        <taxon>Sar</taxon>
        <taxon>Alveolata</taxon>
        <taxon>Dinophyceae</taxon>
        <taxon>Gonyaulacales</taxon>
        <taxon>Pyrocystaceae</taxon>
        <taxon>Alexandrium</taxon>
    </lineage>
</organism>
<reference evidence="2" key="1">
    <citation type="submission" date="2021-01" db="EMBL/GenBank/DDBJ databases">
        <authorList>
            <person name="Corre E."/>
            <person name="Pelletier E."/>
            <person name="Niang G."/>
            <person name="Scheremetjew M."/>
            <person name="Finn R."/>
            <person name="Kale V."/>
            <person name="Holt S."/>
            <person name="Cochrane G."/>
            <person name="Meng A."/>
            <person name="Brown T."/>
            <person name="Cohen L."/>
        </authorList>
    </citation>
    <scope>NUCLEOTIDE SEQUENCE</scope>
    <source>
        <strain evidence="2">CCMP3105</strain>
    </source>
</reference>
<evidence type="ECO:0000313" key="2">
    <source>
        <dbReference type="EMBL" id="CAE4625296.1"/>
    </source>
</evidence>
<evidence type="ECO:0000256" key="1">
    <source>
        <dbReference type="SAM" id="SignalP"/>
    </source>
</evidence>
<feature type="signal peptide" evidence="1">
    <location>
        <begin position="1"/>
        <end position="23"/>
    </location>
</feature>
<feature type="chain" id="PRO_5030539680" evidence="1">
    <location>
        <begin position="24"/>
        <end position="587"/>
    </location>
</feature>